<keyword evidence="2" id="KW-1185">Reference proteome</keyword>
<sequence length="118" mass="13439">MDNLGISVKLNGKQVSRAGFDEENFVLTAMATLVHREGGSEELLFDMSGLDAATNKHLDWHNAELKLGDVISLEIVKGEFDAPYPRPSINETSDEEVREYELKRYHQLREELKGYLEE</sequence>
<name>A0ABW5L3D2_9SPHI</name>
<dbReference type="RefSeq" id="WP_210353177.1">
    <property type="nucleotide sequence ID" value="NZ_JAEQMU010000001.1"/>
</dbReference>
<protein>
    <submittedName>
        <fullName evidence="1">Uncharacterized protein</fullName>
    </submittedName>
</protein>
<dbReference type="Proteomes" id="UP001597440">
    <property type="component" value="Unassembled WGS sequence"/>
</dbReference>
<proteinExistence type="predicted"/>
<gene>
    <name evidence="1" type="ORF">ACFSQW_10330</name>
</gene>
<dbReference type="EMBL" id="JBHULD010000014">
    <property type="protein sequence ID" value="MFD2554788.1"/>
    <property type="molecule type" value="Genomic_DNA"/>
</dbReference>
<accession>A0ABW5L3D2</accession>
<comment type="caution">
    <text evidence="1">The sequence shown here is derived from an EMBL/GenBank/DDBJ whole genome shotgun (WGS) entry which is preliminary data.</text>
</comment>
<organism evidence="1 2">
    <name type="scientific">Sphingobacterium tabacisoli</name>
    <dbReference type="NCBI Taxonomy" id="2044855"/>
    <lineage>
        <taxon>Bacteria</taxon>
        <taxon>Pseudomonadati</taxon>
        <taxon>Bacteroidota</taxon>
        <taxon>Sphingobacteriia</taxon>
        <taxon>Sphingobacteriales</taxon>
        <taxon>Sphingobacteriaceae</taxon>
        <taxon>Sphingobacterium</taxon>
    </lineage>
</organism>
<reference evidence="2" key="1">
    <citation type="journal article" date="2019" name="Int. J. Syst. Evol. Microbiol.">
        <title>The Global Catalogue of Microorganisms (GCM) 10K type strain sequencing project: providing services to taxonomists for standard genome sequencing and annotation.</title>
        <authorList>
            <consortium name="The Broad Institute Genomics Platform"/>
            <consortium name="The Broad Institute Genome Sequencing Center for Infectious Disease"/>
            <person name="Wu L."/>
            <person name="Ma J."/>
        </authorList>
    </citation>
    <scope>NUCLEOTIDE SEQUENCE [LARGE SCALE GENOMIC DNA]</scope>
    <source>
        <strain evidence="2">KCTC 52298</strain>
    </source>
</reference>
<evidence type="ECO:0000313" key="2">
    <source>
        <dbReference type="Proteomes" id="UP001597440"/>
    </source>
</evidence>
<evidence type="ECO:0000313" key="1">
    <source>
        <dbReference type="EMBL" id="MFD2554788.1"/>
    </source>
</evidence>